<reference evidence="2" key="1">
    <citation type="journal article" date="2023" name="Commun. Biol.">
        <title>Genome analysis of Parmales, the sister group of diatoms, reveals the evolutionary specialization of diatoms from phago-mixotrophs to photoautotrophs.</title>
        <authorList>
            <person name="Ban H."/>
            <person name="Sato S."/>
            <person name="Yoshikawa S."/>
            <person name="Yamada K."/>
            <person name="Nakamura Y."/>
            <person name="Ichinomiya M."/>
            <person name="Sato N."/>
            <person name="Blanc-Mathieu R."/>
            <person name="Endo H."/>
            <person name="Kuwata A."/>
            <person name="Ogata H."/>
        </authorList>
    </citation>
    <scope>NUCLEOTIDE SEQUENCE [LARGE SCALE GENOMIC DNA]</scope>
</reference>
<dbReference type="EMBL" id="BRYA01001479">
    <property type="protein sequence ID" value="GMI44421.1"/>
    <property type="molecule type" value="Genomic_DNA"/>
</dbReference>
<dbReference type="Proteomes" id="UP001165065">
    <property type="component" value="Unassembled WGS sequence"/>
</dbReference>
<name>A0A9W7GGQ8_9STRA</name>
<accession>A0A9W7GGQ8</accession>
<dbReference type="OrthoDB" id="10415929at2759"/>
<evidence type="ECO:0000313" key="1">
    <source>
        <dbReference type="EMBL" id="GMI44421.1"/>
    </source>
</evidence>
<proteinExistence type="predicted"/>
<evidence type="ECO:0000313" key="2">
    <source>
        <dbReference type="Proteomes" id="UP001165065"/>
    </source>
</evidence>
<protein>
    <submittedName>
        <fullName evidence="1">Uncharacterized protein</fullName>
    </submittedName>
</protein>
<gene>
    <name evidence="1" type="ORF">TrCOL_g1327</name>
</gene>
<sequence>MLLSSISRRSQPFLLSRRLLSTKSLDEYFSIKRMSPEGLKHQENILMDTIAISSHNDMINSRNKNLVRGFERWLRKDGNDLGVDPIKEVSVEAVNGEDLGPRATIVPRSEADQAKAEAIDSSPLSSILPSIDPEVLETLEANAETLGFGKDSPEFELYVKAFARPVRKVSNLPKATDPKSEHVLQVISRVLTTETDKVLDVTPPLEAGKEVDPEALPTEIKMLLRTDYAPSLSAEKVEKFEEYVIAGGLAASESAASLTGVTFDGGVGTIVDASKLSSFVKDVEANANSVIEKADKAAQPTEEQAKYTGSDSMYSFPNHVAHLAELCRLSGEATPKFDAEFTKVATDVGGKGNMRAVSLCARYIAHRKLDVPDFWALISKHPEIIATGATSSEAAAIARALADLDHDIPSFFKELVNHFDPAKDATSEIEYGADPNYLIPASHPTIPIPNVAPSHLPYMTRRHHTTPSDMASFATAFAHFKYDSPALFSKCTEFMGEWDQGESGGEIKKALITMGYAPGRAA</sequence>
<comment type="caution">
    <text evidence="1">The sequence shown here is derived from an EMBL/GenBank/DDBJ whole genome shotgun (WGS) entry which is preliminary data.</text>
</comment>
<organism evidence="1 2">
    <name type="scientific">Triparma columacea</name>
    <dbReference type="NCBI Taxonomy" id="722753"/>
    <lineage>
        <taxon>Eukaryota</taxon>
        <taxon>Sar</taxon>
        <taxon>Stramenopiles</taxon>
        <taxon>Ochrophyta</taxon>
        <taxon>Bolidophyceae</taxon>
        <taxon>Parmales</taxon>
        <taxon>Triparmaceae</taxon>
        <taxon>Triparma</taxon>
    </lineage>
</organism>
<keyword evidence="2" id="KW-1185">Reference proteome</keyword>
<dbReference type="AlphaFoldDB" id="A0A9W7GGQ8"/>